<protein>
    <recommendedName>
        <fullName evidence="1">Peptidase S59 domain-containing protein</fullName>
    </recommendedName>
</protein>
<dbReference type="GO" id="GO:0034398">
    <property type="term" value="P:telomere tethering at nuclear periphery"/>
    <property type="evidence" value="ECO:0007669"/>
    <property type="project" value="TreeGrafter"/>
</dbReference>
<evidence type="ECO:0000313" key="3">
    <source>
        <dbReference type="Proteomes" id="UP000708208"/>
    </source>
</evidence>
<accession>A0A8J2M952</accession>
<dbReference type="Pfam" id="PF04096">
    <property type="entry name" value="Nucleoporin2"/>
    <property type="match status" value="1"/>
</dbReference>
<dbReference type="AlphaFoldDB" id="A0A8J2M952"/>
<dbReference type="GO" id="GO:0006405">
    <property type="term" value="P:RNA export from nucleus"/>
    <property type="evidence" value="ECO:0007669"/>
    <property type="project" value="TreeGrafter"/>
</dbReference>
<dbReference type="Proteomes" id="UP000708208">
    <property type="component" value="Unassembled WGS sequence"/>
</dbReference>
<feature type="domain" description="Peptidase S59" evidence="1">
    <location>
        <begin position="420"/>
        <end position="563"/>
    </location>
</feature>
<organism evidence="2 3">
    <name type="scientific">Allacma fusca</name>
    <dbReference type="NCBI Taxonomy" id="39272"/>
    <lineage>
        <taxon>Eukaryota</taxon>
        <taxon>Metazoa</taxon>
        <taxon>Ecdysozoa</taxon>
        <taxon>Arthropoda</taxon>
        <taxon>Hexapoda</taxon>
        <taxon>Collembola</taxon>
        <taxon>Symphypleona</taxon>
        <taxon>Sminthuridae</taxon>
        <taxon>Allacma</taxon>
    </lineage>
</organism>
<name>A0A8J2M952_9HEXA</name>
<dbReference type="PANTHER" id="PTHR23198:SF6">
    <property type="entry name" value="NUCLEAR PORE COMPLEX PROTEIN NUP98-NUP96"/>
    <property type="match status" value="1"/>
</dbReference>
<evidence type="ECO:0000313" key="2">
    <source>
        <dbReference type="EMBL" id="CAG7834275.1"/>
    </source>
</evidence>
<dbReference type="GO" id="GO:0017056">
    <property type="term" value="F:structural constituent of nuclear pore"/>
    <property type="evidence" value="ECO:0007669"/>
    <property type="project" value="InterPro"/>
</dbReference>
<sequence>MQKFKEAEQPSQVFVKINFSETFGLEDSKLRSEWNWDTFKNTMTPIFIENKLLGIKVKNSRISAFVSGFKHYLPPSGFRSGLFQSSFDDKELFEALSFVSQYCRVWKKTIVETTVPGLFLFNDISRSDLLFRRCMCPLSIRVGTRRKNEATTNAPDCKRLKFNDQETDFQNFKNSIHHLFNPQILCFDSLSHSCPFKSKYSQGSFPRCIINKKLIKINFPPSLREDYLKFTIFQKKYKTASFPYKVETFSNPTSPLGLKCQTVPDRRLNYDEFLKMKSDELNDLRNQKFLREKLAKHEKQSRKLLKQINDRKACQPSSFTGVSHQADFSTFESLVRDNVRLFLAQDIAEEIKLNKNILNGKDNKNGTSPKKTMPQIIKALTIGDESGCSIPGMKNYSRSPRSRCLSIKPISRTSRVTLTKEFYYCTPPIPALDLLVDHTERCIVNEFRVGHEIFGHVTFHGETNVIGMDLDTIIEFNLKEFNLYPDEDLSQIVKIGDGLKRPATVVLFKVWPMSKAKTDFITDPEELARRKYAELLKRACNRMHAGFLDYNSTLGHWRFKINC</sequence>
<gene>
    <name evidence="2" type="ORF">AFUS01_LOCUS43798</name>
</gene>
<proteinExistence type="predicted"/>
<reference evidence="2" key="1">
    <citation type="submission" date="2021-06" db="EMBL/GenBank/DDBJ databases">
        <authorList>
            <person name="Hodson N. C."/>
            <person name="Mongue J. A."/>
            <person name="Jaron S. K."/>
        </authorList>
    </citation>
    <scope>NUCLEOTIDE SEQUENCE</scope>
</reference>
<dbReference type="GO" id="GO:0003723">
    <property type="term" value="F:RNA binding"/>
    <property type="evidence" value="ECO:0007669"/>
    <property type="project" value="TreeGrafter"/>
</dbReference>
<dbReference type="GO" id="GO:0044614">
    <property type="term" value="C:nuclear pore cytoplasmic filaments"/>
    <property type="evidence" value="ECO:0007669"/>
    <property type="project" value="TreeGrafter"/>
</dbReference>
<dbReference type="GO" id="GO:0008139">
    <property type="term" value="F:nuclear localization sequence binding"/>
    <property type="evidence" value="ECO:0007669"/>
    <property type="project" value="TreeGrafter"/>
</dbReference>
<dbReference type="EMBL" id="CAJVCH010570174">
    <property type="protein sequence ID" value="CAG7834275.1"/>
    <property type="molecule type" value="Genomic_DNA"/>
</dbReference>
<dbReference type="GO" id="GO:0000973">
    <property type="term" value="P:post-transcriptional tethering of RNA polymerase II gene DNA at nuclear periphery"/>
    <property type="evidence" value="ECO:0007669"/>
    <property type="project" value="TreeGrafter"/>
</dbReference>
<dbReference type="PROSITE" id="PS51434">
    <property type="entry name" value="NUP_C"/>
    <property type="match status" value="1"/>
</dbReference>
<dbReference type="PANTHER" id="PTHR23198">
    <property type="entry name" value="NUCLEOPORIN"/>
    <property type="match status" value="1"/>
</dbReference>
<dbReference type="InterPro" id="IPR007230">
    <property type="entry name" value="Nup98_auto-Pept-S59_dom"/>
</dbReference>
<evidence type="ECO:0000259" key="1">
    <source>
        <dbReference type="PROSITE" id="PS51434"/>
    </source>
</evidence>
<keyword evidence="3" id="KW-1185">Reference proteome</keyword>
<dbReference type="OrthoDB" id="3797628at2759"/>
<dbReference type="GO" id="GO:0006606">
    <property type="term" value="P:protein import into nucleus"/>
    <property type="evidence" value="ECO:0007669"/>
    <property type="project" value="TreeGrafter"/>
</dbReference>
<comment type="caution">
    <text evidence="2">The sequence shown here is derived from an EMBL/GenBank/DDBJ whole genome shotgun (WGS) entry which is preliminary data.</text>
</comment>
<dbReference type="InterPro" id="IPR037665">
    <property type="entry name" value="Nucleoporin_S59-like"/>
</dbReference>